<dbReference type="SUPFAM" id="SSF53335">
    <property type="entry name" value="S-adenosyl-L-methionine-dependent methyltransferases"/>
    <property type="match status" value="1"/>
</dbReference>
<dbReference type="NCBIfam" id="NF001453">
    <property type="entry name" value="PRK00312.1"/>
    <property type="match status" value="1"/>
</dbReference>
<dbReference type="InterPro" id="IPR029063">
    <property type="entry name" value="SAM-dependent_MTases_sf"/>
</dbReference>
<feature type="active site" evidence="7">
    <location>
        <position position="65"/>
    </location>
</feature>
<dbReference type="CDD" id="cd02440">
    <property type="entry name" value="AdoMet_MTases"/>
    <property type="match status" value="1"/>
</dbReference>
<dbReference type="HAMAP" id="MF_00090">
    <property type="entry name" value="PIMT"/>
    <property type="match status" value="1"/>
</dbReference>
<gene>
    <name evidence="7 8" type="primary">pcm</name>
    <name evidence="8" type="ordered locus">ANT_19060</name>
</gene>
<dbReference type="GO" id="GO:0005737">
    <property type="term" value="C:cytoplasm"/>
    <property type="evidence" value="ECO:0007669"/>
    <property type="project" value="UniProtKB-SubCell"/>
</dbReference>
<dbReference type="FunFam" id="3.40.50.150:FF:000010">
    <property type="entry name" value="Protein-L-isoaspartate O-methyltransferase"/>
    <property type="match status" value="1"/>
</dbReference>
<organism evidence="8 9">
    <name type="scientific">Anaerolinea thermophila (strain DSM 14523 / JCM 11388 / NBRC 100420 / UNI-1)</name>
    <dbReference type="NCBI Taxonomy" id="926569"/>
    <lineage>
        <taxon>Bacteria</taxon>
        <taxon>Bacillati</taxon>
        <taxon>Chloroflexota</taxon>
        <taxon>Anaerolineae</taxon>
        <taxon>Anaerolineales</taxon>
        <taxon>Anaerolineaceae</taxon>
        <taxon>Anaerolinea</taxon>
    </lineage>
</organism>
<comment type="function">
    <text evidence="7">Catalyzes the methyl esterification of L-isoaspartyl residues in peptides and proteins that result from spontaneous decomposition of normal L-aspartyl and L-asparaginyl residues. It plays a role in the repair and/or degradation of damaged proteins.</text>
</comment>
<dbReference type="KEGG" id="atm:ANT_19060"/>
<evidence type="ECO:0000256" key="1">
    <source>
        <dbReference type="ARBA" id="ARBA00004496"/>
    </source>
</evidence>
<evidence type="ECO:0000256" key="2">
    <source>
        <dbReference type="ARBA" id="ARBA00005369"/>
    </source>
</evidence>
<comment type="catalytic activity">
    <reaction evidence="7">
        <text>[protein]-L-isoaspartate + S-adenosyl-L-methionine = [protein]-L-isoaspartate alpha-methyl ester + S-adenosyl-L-homocysteine</text>
        <dbReference type="Rhea" id="RHEA:12705"/>
        <dbReference type="Rhea" id="RHEA-COMP:12143"/>
        <dbReference type="Rhea" id="RHEA-COMP:12144"/>
        <dbReference type="ChEBI" id="CHEBI:57856"/>
        <dbReference type="ChEBI" id="CHEBI:59789"/>
        <dbReference type="ChEBI" id="CHEBI:90596"/>
        <dbReference type="ChEBI" id="CHEBI:90598"/>
        <dbReference type="EC" id="2.1.1.77"/>
    </reaction>
</comment>
<evidence type="ECO:0000256" key="4">
    <source>
        <dbReference type="ARBA" id="ARBA00022603"/>
    </source>
</evidence>
<evidence type="ECO:0000256" key="3">
    <source>
        <dbReference type="ARBA" id="ARBA00022490"/>
    </source>
</evidence>
<evidence type="ECO:0000313" key="9">
    <source>
        <dbReference type="Proteomes" id="UP000008922"/>
    </source>
</evidence>
<keyword evidence="3 7" id="KW-0963">Cytoplasm</keyword>
<dbReference type="GO" id="GO:0030091">
    <property type="term" value="P:protein repair"/>
    <property type="evidence" value="ECO:0007669"/>
    <property type="project" value="UniProtKB-UniRule"/>
</dbReference>
<reference evidence="8 9" key="1">
    <citation type="submission" date="2010-12" db="EMBL/GenBank/DDBJ databases">
        <title>Whole genome sequence of Anaerolinea thermophila UNI-1.</title>
        <authorList>
            <person name="Narita-Yamada S."/>
            <person name="Kishi E."/>
            <person name="Watanabe Y."/>
            <person name="Takasaki K."/>
            <person name="Ankai A."/>
            <person name="Oguchi A."/>
            <person name="Fukui S."/>
            <person name="Takahashi M."/>
            <person name="Yashiro I."/>
            <person name="Hosoyama A."/>
            <person name="Sekiguchi Y."/>
            <person name="Hanada S."/>
            <person name="Fujita N."/>
        </authorList>
    </citation>
    <scope>NUCLEOTIDE SEQUENCE [LARGE SCALE GENOMIC DNA]</scope>
    <source>
        <strain evidence="9">DSM 14523 / JCM 11388 / NBRC 100420 / UNI-1</strain>
    </source>
</reference>
<protein>
    <recommendedName>
        <fullName evidence="7">Protein-L-isoaspartate O-methyltransferase</fullName>
        <ecNumber evidence="7">2.1.1.77</ecNumber>
    </recommendedName>
    <alternativeName>
        <fullName evidence="7">L-isoaspartyl protein carboxyl methyltransferase</fullName>
    </alternativeName>
    <alternativeName>
        <fullName evidence="7">Protein L-isoaspartyl methyltransferase</fullName>
    </alternativeName>
    <alternativeName>
        <fullName evidence="7">Protein-beta-aspartate methyltransferase</fullName>
        <shortName evidence="7">PIMT</shortName>
    </alternativeName>
</protein>
<dbReference type="InterPro" id="IPR000682">
    <property type="entry name" value="PCMT"/>
</dbReference>
<keyword evidence="9" id="KW-1185">Reference proteome</keyword>
<keyword evidence="4 7" id="KW-0489">Methyltransferase</keyword>
<dbReference type="OrthoDB" id="9772751at2"/>
<dbReference type="PANTHER" id="PTHR11579">
    <property type="entry name" value="PROTEIN-L-ISOASPARTATE O-METHYLTRANSFERASE"/>
    <property type="match status" value="1"/>
</dbReference>
<dbReference type="EMBL" id="AP012029">
    <property type="protein sequence ID" value="BAJ63932.1"/>
    <property type="molecule type" value="Genomic_DNA"/>
</dbReference>
<dbReference type="eggNOG" id="COG2518">
    <property type="taxonomic scope" value="Bacteria"/>
</dbReference>
<dbReference type="GO" id="GO:0032259">
    <property type="term" value="P:methylation"/>
    <property type="evidence" value="ECO:0007669"/>
    <property type="project" value="UniProtKB-KW"/>
</dbReference>
<dbReference type="STRING" id="926569.ANT_19060"/>
<dbReference type="InParanoid" id="E8N668"/>
<dbReference type="PANTHER" id="PTHR11579:SF0">
    <property type="entry name" value="PROTEIN-L-ISOASPARTATE(D-ASPARTATE) O-METHYLTRANSFERASE"/>
    <property type="match status" value="1"/>
</dbReference>
<name>E8N668_ANATU</name>
<dbReference type="EC" id="2.1.1.77" evidence="7"/>
<comment type="subcellular location">
    <subcellularLocation>
        <location evidence="1 7">Cytoplasm</location>
    </subcellularLocation>
</comment>
<dbReference type="Gene3D" id="3.40.50.150">
    <property type="entry name" value="Vaccinia Virus protein VP39"/>
    <property type="match status" value="1"/>
</dbReference>
<dbReference type="HOGENOM" id="CLU_055432_2_0_0"/>
<dbReference type="Proteomes" id="UP000008922">
    <property type="component" value="Chromosome"/>
</dbReference>
<accession>E8N668</accession>
<evidence type="ECO:0000313" key="8">
    <source>
        <dbReference type="EMBL" id="BAJ63932.1"/>
    </source>
</evidence>
<dbReference type="GO" id="GO:0004719">
    <property type="term" value="F:protein-L-isoaspartate (D-aspartate) O-methyltransferase activity"/>
    <property type="evidence" value="ECO:0007669"/>
    <property type="project" value="UniProtKB-UniRule"/>
</dbReference>
<proteinExistence type="inferred from homology"/>
<comment type="similarity">
    <text evidence="2 7">Belongs to the methyltransferase superfamily. L-isoaspartyl/D-aspartyl protein methyltransferase family.</text>
</comment>
<dbReference type="RefSeq" id="WP_013560308.1">
    <property type="nucleotide sequence ID" value="NC_014960.1"/>
</dbReference>
<keyword evidence="6 7" id="KW-0949">S-adenosyl-L-methionine</keyword>
<evidence type="ECO:0000256" key="6">
    <source>
        <dbReference type="ARBA" id="ARBA00022691"/>
    </source>
</evidence>
<dbReference type="AlphaFoldDB" id="E8N668"/>
<keyword evidence="5 7" id="KW-0808">Transferase</keyword>
<dbReference type="NCBIfam" id="TIGR00080">
    <property type="entry name" value="pimt"/>
    <property type="match status" value="1"/>
</dbReference>
<evidence type="ECO:0000256" key="5">
    <source>
        <dbReference type="ARBA" id="ARBA00022679"/>
    </source>
</evidence>
<dbReference type="Pfam" id="PF01135">
    <property type="entry name" value="PCMT"/>
    <property type="match status" value="1"/>
</dbReference>
<sequence length="223" mass="24965">MDTESSWFEARLRMVKEQIEQRGIRDPRVLQAMREVPRHLFVPEEEQPYAYEDCPLPIGFGQTISQPYMVAIMTALLELRGDEKVLEVGTGSGYQAAILSRIAREVHTIERHQALAQKAGERLQALGYTNVKVHVGDGSLGIPEEAPFQGIIVTAAAPKVPTPLLEQLSMNAYLVIPVGGPGGQELMRWQKTPAGFEPKELFPVAFVPLRGKEGWKEDQWYSR</sequence>
<evidence type="ECO:0000256" key="7">
    <source>
        <dbReference type="HAMAP-Rule" id="MF_00090"/>
    </source>
</evidence>